<name>A0A9P7FPS2_9AGAR</name>
<evidence type="ECO:0000313" key="2">
    <source>
        <dbReference type="Proteomes" id="UP000717328"/>
    </source>
</evidence>
<keyword evidence="2" id="KW-1185">Reference proteome</keyword>
<dbReference type="Proteomes" id="UP000717328">
    <property type="component" value="Unassembled WGS sequence"/>
</dbReference>
<dbReference type="OrthoDB" id="3231351at2759"/>
<comment type="caution">
    <text evidence="1">The sequence shown here is derived from an EMBL/GenBank/DDBJ whole genome shotgun (WGS) entry which is preliminary data.</text>
</comment>
<feature type="non-terminal residue" evidence="1">
    <location>
        <position position="1"/>
    </location>
</feature>
<accession>A0A9P7FPS2</accession>
<sequence length="69" mass="7978">MTIYLTWLLLTELEKPENAIAFVGKQDKKQNTSPDNKTDVCQRIAKVIFPEYMAEAKTMGERCQKKIKT</sequence>
<dbReference type="AlphaFoldDB" id="A0A9P7FPS2"/>
<protein>
    <submittedName>
        <fullName evidence="1">Uncharacterized protein</fullName>
    </submittedName>
</protein>
<reference evidence="1" key="2">
    <citation type="submission" date="2021-10" db="EMBL/GenBank/DDBJ databases">
        <title>Phylogenomics reveals ancestral predisposition of the termite-cultivated fungus Termitomyces towards a domesticated lifestyle.</title>
        <authorList>
            <person name="Auxier B."/>
            <person name="Grum-Grzhimaylo A."/>
            <person name="Cardenas M.E."/>
            <person name="Lodge J.D."/>
            <person name="Laessoe T."/>
            <person name="Pedersen O."/>
            <person name="Smith M.E."/>
            <person name="Kuyper T.W."/>
            <person name="Franco-Molano E.A."/>
            <person name="Baroni T.J."/>
            <person name="Aanen D.K."/>
        </authorList>
    </citation>
    <scope>NUCLEOTIDE SEQUENCE</scope>
    <source>
        <strain evidence="1">D49</strain>
    </source>
</reference>
<organism evidence="1 2">
    <name type="scientific">Sphagnurus paluster</name>
    <dbReference type="NCBI Taxonomy" id="117069"/>
    <lineage>
        <taxon>Eukaryota</taxon>
        <taxon>Fungi</taxon>
        <taxon>Dikarya</taxon>
        <taxon>Basidiomycota</taxon>
        <taxon>Agaricomycotina</taxon>
        <taxon>Agaricomycetes</taxon>
        <taxon>Agaricomycetidae</taxon>
        <taxon>Agaricales</taxon>
        <taxon>Tricholomatineae</taxon>
        <taxon>Lyophyllaceae</taxon>
        <taxon>Sphagnurus</taxon>
    </lineage>
</organism>
<proteinExistence type="predicted"/>
<gene>
    <name evidence="1" type="ORF">H0H81_009580</name>
</gene>
<dbReference type="EMBL" id="JABCKI010008547">
    <property type="protein sequence ID" value="KAG5633235.1"/>
    <property type="molecule type" value="Genomic_DNA"/>
</dbReference>
<evidence type="ECO:0000313" key="1">
    <source>
        <dbReference type="EMBL" id="KAG5633235.1"/>
    </source>
</evidence>
<reference evidence="1" key="1">
    <citation type="submission" date="2021-02" db="EMBL/GenBank/DDBJ databases">
        <authorList>
            <person name="Nieuwenhuis M."/>
            <person name="Van De Peppel L.J.J."/>
        </authorList>
    </citation>
    <scope>NUCLEOTIDE SEQUENCE</scope>
    <source>
        <strain evidence="1">D49</strain>
    </source>
</reference>